<dbReference type="SUPFAM" id="SSF56672">
    <property type="entry name" value="DNA/RNA polymerases"/>
    <property type="match status" value="1"/>
</dbReference>
<dbReference type="Proteomes" id="UP000762676">
    <property type="component" value="Unassembled WGS sequence"/>
</dbReference>
<feature type="domain" description="DUF6451" evidence="2">
    <location>
        <begin position="123"/>
        <end position="155"/>
    </location>
</feature>
<dbReference type="EMBL" id="BMAT01007595">
    <property type="protein sequence ID" value="GFR67303.1"/>
    <property type="molecule type" value="Genomic_DNA"/>
</dbReference>
<feature type="signal peptide" evidence="1">
    <location>
        <begin position="1"/>
        <end position="19"/>
    </location>
</feature>
<feature type="chain" id="PRO_5043652038" evidence="1">
    <location>
        <begin position="20"/>
        <end position="271"/>
    </location>
</feature>
<keyword evidence="3" id="KW-0255">Endonuclease</keyword>
<reference evidence="3 4" key="1">
    <citation type="journal article" date="2021" name="Elife">
        <title>Chloroplast acquisition without the gene transfer in kleptoplastic sea slugs, Plakobranchus ocellatus.</title>
        <authorList>
            <person name="Maeda T."/>
            <person name="Takahashi S."/>
            <person name="Yoshida T."/>
            <person name="Shimamura S."/>
            <person name="Takaki Y."/>
            <person name="Nagai Y."/>
            <person name="Toyoda A."/>
            <person name="Suzuki Y."/>
            <person name="Arimoto A."/>
            <person name="Ishii H."/>
            <person name="Satoh N."/>
            <person name="Nishiyama T."/>
            <person name="Hasebe M."/>
            <person name="Maruyama T."/>
            <person name="Minagawa J."/>
            <person name="Obokata J."/>
            <person name="Shigenobu S."/>
        </authorList>
    </citation>
    <scope>NUCLEOTIDE SEQUENCE [LARGE SCALE GENOMIC DNA]</scope>
</reference>
<evidence type="ECO:0000313" key="3">
    <source>
        <dbReference type="EMBL" id="GFR67303.1"/>
    </source>
</evidence>
<dbReference type="PANTHER" id="PTHR47027:SF25">
    <property type="entry name" value="REVERSE TRANSCRIPTASE DOMAIN-CONTAINING PROTEIN"/>
    <property type="match status" value="1"/>
</dbReference>
<keyword evidence="1" id="KW-0732">Signal</keyword>
<evidence type="ECO:0000256" key="1">
    <source>
        <dbReference type="SAM" id="SignalP"/>
    </source>
</evidence>
<comment type="caution">
    <text evidence="3">The sequence shown here is derived from an EMBL/GenBank/DDBJ whole genome shotgun (WGS) entry which is preliminary data.</text>
</comment>
<evidence type="ECO:0000259" key="2">
    <source>
        <dbReference type="Pfam" id="PF20049"/>
    </source>
</evidence>
<dbReference type="Pfam" id="PF20049">
    <property type="entry name" value="DUF6451"/>
    <property type="match status" value="1"/>
</dbReference>
<keyword evidence="3" id="KW-0540">Nuclease</keyword>
<dbReference type="AlphaFoldDB" id="A0AAV4F1R9"/>
<accession>A0AAV4F1R9</accession>
<dbReference type="InterPro" id="IPR043502">
    <property type="entry name" value="DNA/RNA_pol_sf"/>
</dbReference>
<sequence>MHSLTHVVLLGHRLASAQCHQGFQWTITSTLEDLDYADDLGLLSHRHQDIQQKTKDLCETASKIGLKVKIRKTQALRTNTNSITLEEKSLEEVQEFIYLGSKITADGDCIGEIIARISKASQAFAFLRPIWKTQNINTHTKIRTFHSNVLSVLLYGAECWKMTKSLEKRLEVFQNKCLRHVLKIFWPNIFSNENLRGRTGLEPLSTIIKERRWRWLGHVCRRPQESLIRRALRWYPQGQRSRGRPKETWRRAVEKDLKERGLSYKKYMHSS</sequence>
<gene>
    <name evidence="3" type="ORF">ElyMa_003702500</name>
</gene>
<dbReference type="InterPro" id="IPR045609">
    <property type="entry name" value="DUF6451"/>
</dbReference>
<dbReference type="PANTHER" id="PTHR47027">
    <property type="entry name" value="REVERSE TRANSCRIPTASE DOMAIN-CONTAINING PROTEIN"/>
    <property type="match status" value="1"/>
</dbReference>
<organism evidence="3 4">
    <name type="scientific">Elysia marginata</name>
    <dbReference type="NCBI Taxonomy" id="1093978"/>
    <lineage>
        <taxon>Eukaryota</taxon>
        <taxon>Metazoa</taxon>
        <taxon>Spiralia</taxon>
        <taxon>Lophotrochozoa</taxon>
        <taxon>Mollusca</taxon>
        <taxon>Gastropoda</taxon>
        <taxon>Heterobranchia</taxon>
        <taxon>Euthyneura</taxon>
        <taxon>Panpulmonata</taxon>
        <taxon>Sacoglossa</taxon>
        <taxon>Placobranchoidea</taxon>
        <taxon>Plakobranchidae</taxon>
        <taxon>Elysia</taxon>
    </lineage>
</organism>
<dbReference type="GO" id="GO:0004519">
    <property type="term" value="F:endonuclease activity"/>
    <property type="evidence" value="ECO:0007669"/>
    <property type="project" value="UniProtKB-KW"/>
</dbReference>
<protein>
    <submittedName>
        <fullName evidence="3">Endonuclease-reverse transcriptase</fullName>
    </submittedName>
</protein>
<name>A0AAV4F1R9_9GAST</name>
<evidence type="ECO:0000313" key="4">
    <source>
        <dbReference type="Proteomes" id="UP000762676"/>
    </source>
</evidence>
<proteinExistence type="predicted"/>
<keyword evidence="3" id="KW-0378">Hydrolase</keyword>
<keyword evidence="4" id="KW-1185">Reference proteome</keyword>